<evidence type="ECO:0000256" key="1">
    <source>
        <dbReference type="SAM" id="MobiDB-lite"/>
    </source>
</evidence>
<comment type="caution">
    <text evidence="3">The sequence shown here is derived from an EMBL/GenBank/DDBJ whole genome shotgun (WGS) entry which is preliminary data.</text>
</comment>
<protein>
    <submittedName>
        <fullName evidence="3">Trk K+ transport system NAD-binding subunit</fullName>
    </submittedName>
</protein>
<dbReference type="EMBL" id="JAUSRB010000002">
    <property type="protein sequence ID" value="MDP9866917.1"/>
    <property type="molecule type" value="Genomic_DNA"/>
</dbReference>
<accession>A0ABT9RDJ1</accession>
<dbReference type="InterPro" id="IPR003148">
    <property type="entry name" value="RCK_N"/>
</dbReference>
<name>A0ABT9RDJ1_9ACTN</name>
<dbReference type="InterPro" id="IPR050721">
    <property type="entry name" value="Trk_Ktr_HKT_K-transport"/>
</dbReference>
<organism evidence="3 4">
    <name type="scientific">Streptosporangium brasiliense</name>
    <dbReference type="NCBI Taxonomy" id="47480"/>
    <lineage>
        <taxon>Bacteria</taxon>
        <taxon>Bacillati</taxon>
        <taxon>Actinomycetota</taxon>
        <taxon>Actinomycetes</taxon>
        <taxon>Streptosporangiales</taxon>
        <taxon>Streptosporangiaceae</taxon>
        <taxon>Streptosporangium</taxon>
    </lineage>
</organism>
<evidence type="ECO:0000313" key="3">
    <source>
        <dbReference type="EMBL" id="MDP9866917.1"/>
    </source>
</evidence>
<dbReference type="PANTHER" id="PTHR43833:SF7">
    <property type="entry name" value="KTR SYSTEM POTASSIUM UPTAKE PROTEIN C"/>
    <property type="match status" value="1"/>
</dbReference>
<dbReference type="RefSeq" id="WP_306868105.1">
    <property type="nucleotide sequence ID" value="NZ_JAUSRB010000002.1"/>
</dbReference>
<gene>
    <name evidence="3" type="ORF">J2S55_006183</name>
</gene>
<reference evidence="3 4" key="1">
    <citation type="submission" date="2023-07" db="EMBL/GenBank/DDBJ databases">
        <title>Sequencing the genomes of 1000 actinobacteria strains.</title>
        <authorList>
            <person name="Klenk H.-P."/>
        </authorList>
    </citation>
    <scope>NUCLEOTIDE SEQUENCE [LARGE SCALE GENOMIC DNA]</scope>
    <source>
        <strain evidence="3 4">DSM 44109</strain>
    </source>
</reference>
<feature type="domain" description="RCK N-terminal" evidence="2">
    <location>
        <begin position="7"/>
        <end position="123"/>
    </location>
</feature>
<proteinExistence type="predicted"/>
<dbReference type="SUPFAM" id="SSF51735">
    <property type="entry name" value="NAD(P)-binding Rossmann-fold domains"/>
    <property type="match status" value="1"/>
</dbReference>
<dbReference type="Gene3D" id="3.40.50.720">
    <property type="entry name" value="NAD(P)-binding Rossmann-like Domain"/>
    <property type="match status" value="1"/>
</dbReference>
<feature type="region of interest" description="Disordered" evidence="1">
    <location>
        <begin position="158"/>
        <end position="191"/>
    </location>
</feature>
<dbReference type="Proteomes" id="UP001230426">
    <property type="component" value="Unassembled WGS sequence"/>
</dbReference>
<evidence type="ECO:0000313" key="4">
    <source>
        <dbReference type="Proteomes" id="UP001230426"/>
    </source>
</evidence>
<dbReference type="PROSITE" id="PS51201">
    <property type="entry name" value="RCK_N"/>
    <property type="match status" value="1"/>
</dbReference>
<keyword evidence="4" id="KW-1185">Reference proteome</keyword>
<sequence length="191" mass="20031">MIILMHSNFIAVLGLGRFGSSVALSLAANGERALGIDREPEAVLALAGRLDHAAVADATDLDELRRLGMAEAGQAVVAMGDVVASALTTSLLAGLGVQEIWGRATTHRHAKILERVGAHRVVMPEQDAGKMLAGLLSGPTPNTAFIKTRMYFDLARHPARPAHAPGGRVRPSRGRGSGAAAPEPTDRTPPW</sequence>
<dbReference type="PANTHER" id="PTHR43833">
    <property type="entry name" value="POTASSIUM CHANNEL PROTEIN 2-RELATED-RELATED"/>
    <property type="match status" value="1"/>
</dbReference>
<evidence type="ECO:0000259" key="2">
    <source>
        <dbReference type="PROSITE" id="PS51201"/>
    </source>
</evidence>
<dbReference type="Pfam" id="PF02254">
    <property type="entry name" value="TrkA_N"/>
    <property type="match status" value="1"/>
</dbReference>
<dbReference type="InterPro" id="IPR036291">
    <property type="entry name" value="NAD(P)-bd_dom_sf"/>
</dbReference>